<dbReference type="PANTHER" id="PTHR42998">
    <property type="entry name" value="TYPE I RESTRICTION ENZYME HINDVIIP M PROTEIN-RELATED"/>
    <property type="match status" value="1"/>
</dbReference>
<keyword evidence="10" id="KW-1185">Reference proteome</keyword>
<keyword evidence="6" id="KW-0238">DNA-binding</keyword>
<sequence length="686" mass="76495">MNPSQHHAQSSHLTPASLLPPTLPQFHQLHPSNQLTTIFDHCHQYIYANEGLLKTSIFHELVKLLLLKLYDEQHHSNALSFGITANEYQAVSTQQPNTFLPRLTALFNQVQRCYAQFIPAHTASRFTPLTLAYVVNQLQWLNLTQTPGDIKGSAFQTLIHRHQRSERGAFFTPPPVVQLAIALIDPQPHERIIDPACGSGGFLIAALNHLTQQSLPTFNRTKYIQHCLMGIEFNPDVAQAALLRLLFEGGSGSELICANSLIGLENQYNQFDLVLTNPPFGNKGKVTDRTILRPYQLAKKWQKVNDTWQPTQYELSGQTPDVLLLEQCVNLLRPGGRLAIILPDGLLQNNSHAPMRVWWRSHMDICAIISLPQETFVPYGTSIKTSLIIAQKRPTHRAYCFMARIKHIGYTVKGQPCYQRDAHGQIIQTAAGSPLIDSDINTIVHAFTAFTNDQSIADDDRHFVVTQTAITSRLDVEFYLPSGQHLLHQLINAGAQPLSEFVQFVTKADSFRFTAAGTIRYIAIADVDYRTMQVIRQQLLNVSDVPSRATYRLCENDIIVAIAGANTGSPRQATAWIGADAAGAICSNGFAVLRAIHDIEPLFLLAYMRTATCLRQIKRLVTGHAIPAIALDDLATVLVPIPPVAEQRRIAMLIADMQRQQRILLMTGEQVIQATQHLLTAQCRVV</sequence>
<proteinExistence type="inferred from homology"/>
<keyword evidence="4" id="KW-0808">Transferase</keyword>
<reference evidence="9 10" key="1">
    <citation type="journal article" date="2020" name="Arch. Microbiol.">
        <title>The genome sequence of the giant phototrophic gammaproteobacterium Thiospirillum jenense gives insight into its physiological properties and phylogenetic relationships.</title>
        <authorList>
            <person name="Imhoff J.F."/>
            <person name="Meyer T.E."/>
            <person name="Kyndt J.A."/>
        </authorList>
    </citation>
    <scope>NUCLEOTIDE SEQUENCE [LARGE SCALE GENOMIC DNA]</scope>
    <source>
        <strain evidence="9 10">DSM 216</strain>
    </source>
</reference>
<keyword evidence="5" id="KW-0680">Restriction system</keyword>
<evidence type="ECO:0000259" key="8">
    <source>
        <dbReference type="Pfam" id="PF02384"/>
    </source>
</evidence>
<keyword evidence="3 9" id="KW-0489">Methyltransferase</keyword>
<dbReference type="InterPro" id="IPR052916">
    <property type="entry name" value="Type-I_RE_MTase_Subunit"/>
</dbReference>
<dbReference type="Gene3D" id="3.90.220.20">
    <property type="entry name" value="DNA methylase specificity domains"/>
    <property type="match status" value="1"/>
</dbReference>
<protein>
    <submittedName>
        <fullName evidence="9">N-6 DNA methylase</fullName>
    </submittedName>
</protein>
<dbReference type="GO" id="GO:0009307">
    <property type="term" value="P:DNA restriction-modification system"/>
    <property type="evidence" value="ECO:0007669"/>
    <property type="project" value="UniProtKB-KW"/>
</dbReference>
<dbReference type="InterPro" id="IPR029063">
    <property type="entry name" value="SAM-dependent_MTases_sf"/>
</dbReference>
<evidence type="ECO:0000256" key="5">
    <source>
        <dbReference type="ARBA" id="ARBA00022747"/>
    </source>
</evidence>
<evidence type="ECO:0000256" key="3">
    <source>
        <dbReference type="ARBA" id="ARBA00022603"/>
    </source>
</evidence>
<dbReference type="PANTHER" id="PTHR42998:SF1">
    <property type="entry name" value="TYPE I RESTRICTION ENZYME HINDI METHYLASE SUBUNIT"/>
    <property type="match status" value="1"/>
</dbReference>
<dbReference type="InterPro" id="IPR003356">
    <property type="entry name" value="DNA_methylase_A-5"/>
</dbReference>
<organism evidence="9 10">
    <name type="scientific">Thiospirillum jenense</name>
    <dbReference type="NCBI Taxonomy" id="1653858"/>
    <lineage>
        <taxon>Bacteria</taxon>
        <taxon>Pseudomonadati</taxon>
        <taxon>Pseudomonadota</taxon>
        <taxon>Gammaproteobacteria</taxon>
        <taxon>Chromatiales</taxon>
        <taxon>Chromatiaceae</taxon>
        <taxon>Thiospirillum</taxon>
    </lineage>
</organism>
<dbReference type="SUPFAM" id="SSF116734">
    <property type="entry name" value="DNA methylase specificity domain"/>
    <property type="match status" value="1"/>
</dbReference>
<dbReference type="EMBL" id="JABVCQ010000010">
    <property type="protein sequence ID" value="MBB1125835.1"/>
    <property type="molecule type" value="Genomic_DNA"/>
</dbReference>
<evidence type="ECO:0000256" key="6">
    <source>
        <dbReference type="ARBA" id="ARBA00023125"/>
    </source>
</evidence>
<evidence type="ECO:0000256" key="4">
    <source>
        <dbReference type="ARBA" id="ARBA00022679"/>
    </source>
</evidence>
<dbReference type="Pfam" id="PF02384">
    <property type="entry name" value="N6_Mtase"/>
    <property type="match status" value="1"/>
</dbReference>
<dbReference type="Gene3D" id="3.40.50.150">
    <property type="entry name" value="Vaccinia Virus protein VP39"/>
    <property type="match status" value="1"/>
</dbReference>
<dbReference type="CDD" id="cd02440">
    <property type="entry name" value="AdoMet_MTases"/>
    <property type="match status" value="1"/>
</dbReference>
<dbReference type="AlphaFoldDB" id="A0A839H908"/>
<comment type="similarity">
    <text evidence="2">Belongs to the type-I restriction system S methylase family.</text>
</comment>
<feature type="domain" description="Type I restriction modification DNA specificity" evidence="7">
    <location>
        <begin position="513"/>
        <end position="658"/>
    </location>
</feature>
<feature type="domain" description="DNA methylase adenine-specific" evidence="8">
    <location>
        <begin position="149"/>
        <end position="450"/>
    </location>
</feature>
<dbReference type="InterPro" id="IPR000055">
    <property type="entry name" value="Restrct_endonuc_typeI_TRD"/>
</dbReference>
<evidence type="ECO:0000313" key="9">
    <source>
        <dbReference type="EMBL" id="MBB1125835.1"/>
    </source>
</evidence>
<comment type="similarity">
    <text evidence="1">Belongs to the N(4)/N(6)-methyltransferase family.</text>
</comment>
<evidence type="ECO:0000256" key="2">
    <source>
        <dbReference type="ARBA" id="ARBA00010923"/>
    </source>
</evidence>
<dbReference type="PROSITE" id="PS00092">
    <property type="entry name" value="N6_MTASE"/>
    <property type="match status" value="1"/>
</dbReference>
<evidence type="ECO:0000256" key="1">
    <source>
        <dbReference type="ARBA" id="ARBA00006594"/>
    </source>
</evidence>
<dbReference type="SUPFAM" id="SSF53335">
    <property type="entry name" value="S-adenosyl-L-methionine-dependent methyltransferases"/>
    <property type="match status" value="1"/>
</dbReference>
<dbReference type="GO" id="GO:0003677">
    <property type="term" value="F:DNA binding"/>
    <property type="evidence" value="ECO:0007669"/>
    <property type="project" value="UniProtKB-KW"/>
</dbReference>
<name>A0A839H908_9GAMM</name>
<evidence type="ECO:0000259" key="7">
    <source>
        <dbReference type="Pfam" id="PF01420"/>
    </source>
</evidence>
<gene>
    <name evidence="9" type="ORF">HUK38_06255</name>
</gene>
<evidence type="ECO:0000313" key="10">
    <source>
        <dbReference type="Proteomes" id="UP000548632"/>
    </source>
</evidence>
<dbReference type="PRINTS" id="PR00507">
    <property type="entry name" value="N12N6MTFRASE"/>
</dbReference>
<dbReference type="Pfam" id="PF01420">
    <property type="entry name" value="Methylase_S"/>
    <property type="match status" value="1"/>
</dbReference>
<dbReference type="GO" id="GO:0032259">
    <property type="term" value="P:methylation"/>
    <property type="evidence" value="ECO:0007669"/>
    <property type="project" value="UniProtKB-KW"/>
</dbReference>
<accession>A0A839H908</accession>
<dbReference type="Proteomes" id="UP000548632">
    <property type="component" value="Unassembled WGS sequence"/>
</dbReference>
<dbReference type="InterPro" id="IPR044946">
    <property type="entry name" value="Restrct_endonuc_typeI_TRD_sf"/>
</dbReference>
<dbReference type="InterPro" id="IPR002052">
    <property type="entry name" value="DNA_methylase_N6_adenine_CS"/>
</dbReference>
<comment type="caution">
    <text evidence="9">The sequence shown here is derived from an EMBL/GenBank/DDBJ whole genome shotgun (WGS) entry which is preliminary data.</text>
</comment>
<dbReference type="GO" id="GO:0008170">
    <property type="term" value="F:N-methyltransferase activity"/>
    <property type="evidence" value="ECO:0007669"/>
    <property type="project" value="InterPro"/>
</dbReference>
<dbReference type="RefSeq" id="WP_182583465.1">
    <property type="nucleotide sequence ID" value="NZ_JABVCQ010000010.1"/>
</dbReference>